<proteinExistence type="predicted"/>
<dbReference type="AlphaFoldDB" id="A0A7R9D5U1"/>
<protein>
    <submittedName>
        <fullName evidence="2">Uncharacterized protein</fullName>
    </submittedName>
</protein>
<evidence type="ECO:0000313" key="2">
    <source>
        <dbReference type="EMBL" id="CAD7408600.1"/>
    </source>
</evidence>
<name>A0A7R9D5U1_TIMCR</name>
<sequence length="85" mass="9941">MYSSPVASLVLTDSSQPTYDSQHLGTAHDGERSLIQKCPYKRKCTHLCVEGEWKTVKENHPQYARPRFEPRRHRQRFKSTARVAR</sequence>
<dbReference type="EMBL" id="OC320688">
    <property type="protein sequence ID" value="CAD7408600.1"/>
    <property type="molecule type" value="Genomic_DNA"/>
</dbReference>
<evidence type="ECO:0000256" key="1">
    <source>
        <dbReference type="SAM" id="MobiDB-lite"/>
    </source>
</evidence>
<feature type="compositionally biased region" description="Basic residues" evidence="1">
    <location>
        <begin position="70"/>
        <end position="85"/>
    </location>
</feature>
<organism evidence="2">
    <name type="scientific">Timema cristinae</name>
    <name type="common">Walking stick</name>
    <dbReference type="NCBI Taxonomy" id="61476"/>
    <lineage>
        <taxon>Eukaryota</taxon>
        <taxon>Metazoa</taxon>
        <taxon>Ecdysozoa</taxon>
        <taxon>Arthropoda</taxon>
        <taxon>Hexapoda</taxon>
        <taxon>Insecta</taxon>
        <taxon>Pterygota</taxon>
        <taxon>Neoptera</taxon>
        <taxon>Polyneoptera</taxon>
        <taxon>Phasmatodea</taxon>
        <taxon>Timematodea</taxon>
        <taxon>Timematoidea</taxon>
        <taxon>Timematidae</taxon>
        <taxon>Timema</taxon>
    </lineage>
</organism>
<gene>
    <name evidence="2" type="ORF">TCEB3V08_LOCUS9606</name>
</gene>
<reference evidence="2" key="1">
    <citation type="submission" date="2020-11" db="EMBL/GenBank/DDBJ databases">
        <authorList>
            <person name="Tran Van P."/>
        </authorList>
    </citation>
    <scope>NUCLEOTIDE SEQUENCE</scope>
</reference>
<accession>A0A7R9D5U1</accession>
<feature type="region of interest" description="Disordered" evidence="1">
    <location>
        <begin position="64"/>
        <end position="85"/>
    </location>
</feature>